<feature type="transmembrane region" description="Helical" evidence="9">
    <location>
        <begin position="145"/>
        <end position="164"/>
    </location>
</feature>
<dbReference type="InterPro" id="IPR050814">
    <property type="entry name" value="Myo-inositol_Transporter"/>
</dbReference>
<feature type="transmembrane region" description="Helical" evidence="9">
    <location>
        <begin position="297"/>
        <end position="320"/>
    </location>
</feature>
<feature type="transmembrane region" description="Helical" evidence="9">
    <location>
        <begin position="404"/>
        <end position="426"/>
    </location>
</feature>
<reference evidence="11 12" key="1">
    <citation type="submission" date="2023-08" db="EMBL/GenBank/DDBJ databases">
        <title>Black Yeasts Isolated from many extreme environments.</title>
        <authorList>
            <person name="Coleine C."/>
            <person name="Stajich J.E."/>
            <person name="Selbmann L."/>
        </authorList>
    </citation>
    <scope>NUCLEOTIDE SEQUENCE [LARGE SCALE GENOMIC DNA]</scope>
    <source>
        <strain evidence="11 12">CCFEE 5910</strain>
    </source>
</reference>
<evidence type="ECO:0000256" key="7">
    <source>
        <dbReference type="ARBA" id="ARBA00049119"/>
    </source>
</evidence>
<evidence type="ECO:0000256" key="4">
    <source>
        <dbReference type="ARBA" id="ARBA00022692"/>
    </source>
</evidence>
<proteinExistence type="inferred from homology"/>
<dbReference type="PRINTS" id="PR00171">
    <property type="entry name" value="SUGRTRNSPORT"/>
</dbReference>
<accession>A0AAN7T054</accession>
<keyword evidence="6 9" id="KW-0472">Membrane</keyword>
<name>A0AAN7T054_9EURO</name>
<sequence>MSAYQDNEKYGEERVEYTEKSSRRASVAEEVLDLSGIEATAASKAAWLISLTISQAGLLFGYDTGYISSVLVTLGSALGHELSHSEEELVTSLTSGGALVGAVYAGLSADKYGRKMPIWVACVLFLVGTILQTAAFSVAQFAVGRFIVGLGVGSASMIAPLFIGEIAPARYRGRMIAFNNLSVTFGQFIASCLGAGFQHAGPQGWRATVGIGAIPAITLAGLLFFVPESPRQLVAHGKVEQADRSLQKIYTTSTEQQRANKIKSIQVSLEETKSVMSETSLWQTAGKIFTNAATARAVGTACIVMAVSQLGGFNTLMYYAATLFAIAGFSNATAVAITVSATNFVFSFVNLVLVDRFGRRIILCVTILGMAICMAVAAISFHFIPISQADLSISGVAPTWAAPLLLVAIVCYVAFFSSGVATIAWIGTELIPLEVRAIGTMFNTVTCWSTNIIIASTFLSIMKGASPTGAFSLYGSICFLGWLFVIFCYPEVKGMPLESIREVFQNGFGVRYSKQWQRENKHVPKVVTQTFGH</sequence>
<dbReference type="PROSITE" id="PS00216">
    <property type="entry name" value="SUGAR_TRANSPORT_1"/>
    <property type="match status" value="1"/>
</dbReference>
<evidence type="ECO:0000313" key="11">
    <source>
        <dbReference type="EMBL" id="KAK5085165.1"/>
    </source>
</evidence>
<dbReference type="GO" id="GO:0005366">
    <property type="term" value="F:myo-inositol:proton symporter activity"/>
    <property type="evidence" value="ECO:0007669"/>
    <property type="project" value="TreeGrafter"/>
</dbReference>
<evidence type="ECO:0000256" key="3">
    <source>
        <dbReference type="ARBA" id="ARBA00022448"/>
    </source>
</evidence>
<feature type="transmembrane region" description="Helical" evidence="9">
    <location>
        <begin position="176"/>
        <end position="198"/>
    </location>
</feature>
<evidence type="ECO:0000256" key="1">
    <source>
        <dbReference type="ARBA" id="ARBA00004141"/>
    </source>
</evidence>
<dbReference type="InterPro" id="IPR003663">
    <property type="entry name" value="Sugar/inositol_transpt"/>
</dbReference>
<dbReference type="GO" id="GO:1904679">
    <property type="term" value="P:myo-inositol import across plasma membrane"/>
    <property type="evidence" value="ECO:0007669"/>
    <property type="project" value="TreeGrafter"/>
</dbReference>
<dbReference type="PROSITE" id="PS50850">
    <property type="entry name" value="MFS"/>
    <property type="match status" value="1"/>
</dbReference>
<dbReference type="SUPFAM" id="SSF103473">
    <property type="entry name" value="MFS general substrate transporter"/>
    <property type="match status" value="1"/>
</dbReference>
<comment type="caution">
    <text evidence="11">The sequence shown here is derived from an EMBL/GenBank/DDBJ whole genome shotgun (WGS) entry which is preliminary data.</text>
</comment>
<protein>
    <recommendedName>
        <fullName evidence="10">Major facilitator superfamily (MFS) profile domain-containing protein</fullName>
    </recommendedName>
</protein>
<feature type="transmembrane region" description="Helical" evidence="9">
    <location>
        <begin position="332"/>
        <end position="354"/>
    </location>
</feature>
<dbReference type="AlphaFoldDB" id="A0AAN7T054"/>
<dbReference type="PROSITE" id="PS00217">
    <property type="entry name" value="SUGAR_TRANSPORT_2"/>
    <property type="match status" value="1"/>
</dbReference>
<feature type="transmembrane region" description="Helical" evidence="9">
    <location>
        <begin position="361"/>
        <end position="384"/>
    </location>
</feature>
<dbReference type="EMBL" id="JAVRRJ010000004">
    <property type="protein sequence ID" value="KAK5085165.1"/>
    <property type="molecule type" value="Genomic_DNA"/>
</dbReference>
<feature type="domain" description="Major facilitator superfamily (MFS) profile" evidence="10">
    <location>
        <begin position="49"/>
        <end position="493"/>
    </location>
</feature>
<dbReference type="InterPro" id="IPR005829">
    <property type="entry name" value="Sugar_transporter_CS"/>
</dbReference>
<keyword evidence="12" id="KW-1185">Reference proteome</keyword>
<evidence type="ECO:0000256" key="5">
    <source>
        <dbReference type="ARBA" id="ARBA00022989"/>
    </source>
</evidence>
<comment type="similarity">
    <text evidence="2 8">Belongs to the major facilitator superfamily. Sugar transporter (TC 2.A.1.1) family.</text>
</comment>
<dbReference type="PANTHER" id="PTHR48020">
    <property type="entry name" value="PROTON MYO-INOSITOL COTRANSPORTER"/>
    <property type="match status" value="1"/>
</dbReference>
<keyword evidence="4 9" id="KW-0812">Transmembrane</keyword>
<evidence type="ECO:0000259" key="10">
    <source>
        <dbReference type="PROSITE" id="PS50850"/>
    </source>
</evidence>
<evidence type="ECO:0000313" key="12">
    <source>
        <dbReference type="Proteomes" id="UP001309876"/>
    </source>
</evidence>
<dbReference type="PANTHER" id="PTHR48020:SF22">
    <property type="entry name" value="MAJOR FACILITATOR SUPERFAMILY (MFS) PROFILE DOMAIN-CONTAINING PROTEIN-RELATED"/>
    <property type="match status" value="1"/>
</dbReference>
<dbReference type="Gene3D" id="1.20.1250.20">
    <property type="entry name" value="MFS general substrate transporter like domains"/>
    <property type="match status" value="1"/>
</dbReference>
<dbReference type="InterPro" id="IPR020846">
    <property type="entry name" value="MFS_dom"/>
</dbReference>
<organism evidence="11 12">
    <name type="scientific">Lithohypha guttulata</name>
    <dbReference type="NCBI Taxonomy" id="1690604"/>
    <lineage>
        <taxon>Eukaryota</taxon>
        <taxon>Fungi</taxon>
        <taxon>Dikarya</taxon>
        <taxon>Ascomycota</taxon>
        <taxon>Pezizomycotina</taxon>
        <taxon>Eurotiomycetes</taxon>
        <taxon>Chaetothyriomycetidae</taxon>
        <taxon>Chaetothyriales</taxon>
        <taxon>Trichomeriaceae</taxon>
        <taxon>Lithohypha</taxon>
    </lineage>
</organism>
<evidence type="ECO:0000256" key="2">
    <source>
        <dbReference type="ARBA" id="ARBA00010992"/>
    </source>
</evidence>
<evidence type="ECO:0000256" key="8">
    <source>
        <dbReference type="RuleBase" id="RU003346"/>
    </source>
</evidence>
<feature type="transmembrane region" description="Helical" evidence="9">
    <location>
        <begin position="204"/>
        <end position="226"/>
    </location>
</feature>
<dbReference type="GO" id="GO:0016020">
    <property type="term" value="C:membrane"/>
    <property type="evidence" value="ECO:0007669"/>
    <property type="project" value="UniProtKB-SubCell"/>
</dbReference>
<comment type="subcellular location">
    <subcellularLocation>
        <location evidence="1">Membrane</location>
        <topology evidence="1">Multi-pass membrane protein</topology>
    </subcellularLocation>
</comment>
<feature type="transmembrane region" description="Helical" evidence="9">
    <location>
        <begin position="119"/>
        <end position="139"/>
    </location>
</feature>
<feature type="transmembrane region" description="Helical" evidence="9">
    <location>
        <begin position="438"/>
        <end position="459"/>
    </location>
</feature>
<dbReference type="NCBIfam" id="TIGR00879">
    <property type="entry name" value="SP"/>
    <property type="match status" value="1"/>
</dbReference>
<keyword evidence="3 8" id="KW-0813">Transport</keyword>
<dbReference type="InterPro" id="IPR005828">
    <property type="entry name" value="MFS_sugar_transport-like"/>
</dbReference>
<dbReference type="FunFam" id="1.20.1250.20:FF:000073">
    <property type="entry name" value="MFS myo-inositol transporter, putative"/>
    <property type="match status" value="1"/>
</dbReference>
<gene>
    <name evidence="11" type="ORF">LTR05_004444</name>
</gene>
<dbReference type="Pfam" id="PF00083">
    <property type="entry name" value="Sugar_tr"/>
    <property type="match status" value="1"/>
</dbReference>
<evidence type="ECO:0000256" key="6">
    <source>
        <dbReference type="ARBA" id="ARBA00023136"/>
    </source>
</evidence>
<keyword evidence="5 9" id="KW-1133">Transmembrane helix</keyword>
<feature type="transmembrane region" description="Helical" evidence="9">
    <location>
        <begin position="471"/>
        <end position="489"/>
    </location>
</feature>
<evidence type="ECO:0000256" key="9">
    <source>
        <dbReference type="SAM" id="Phobius"/>
    </source>
</evidence>
<comment type="catalytic activity">
    <reaction evidence="7">
        <text>myo-inositol(out) + H(+)(out) = myo-inositol(in) + H(+)(in)</text>
        <dbReference type="Rhea" id="RHEA:60364"/>
        <dbReference type="ChEBI" id="CHEBI:15378"/>
        <dbReference type="ChEBI" id="CHEBI:17268"/>
    </reaction>
</comment>
<dbReference type="InterPro" id="IPR036259">
    <property type="entry name" value="MFS_trans_sf"/>
</dbReference>
<dbReference type="Proteomes" id="UP001309876">
    <property type="component" value="Unassembled WGS sequence"/>
</dbReference>